<dbReference type="Proteomes" id="UP001499884">
    <property type="component" value="Unassembled WGS sequence"/>
</dbReference>
<evidence type="ECO:0000313" key="2">
    <source>
        <dbReference type="Proteomes" id="UP001499884"/>
    </source>
</evidence>
<proteinExistence type="predicted"/>
<gene>
    <name evidence="1" type="ORF">GCM10023082_22380</name>
</gene>
<comment type="caution">
    <text evidence="1">The sequence shown here is derived from an EMBL/GenBank/DDBJ whole genome shotgun (WGS) entry which is preliminary data.</text>
</comment>
<dbReference type="EMBL" id="BAABEP010000011">
    <property type="protein sequence ID" value="GAA3723797.1"/>
    <property type="molecule type" value="Genomic_DNA"/>
</dbReference>
<organism evidence="1 2">
    <name type="scientific">Streptomyces tremellae</name>
    <dbReference type="NCBI Taxonomy" id="1124239"/>
    <lineage>
        <taxon>Bacteria</taxon>
        <taxon>Bacillati</taxon>
        <taxon>Actinomycetota</taxon>
        <taxon>Actinomycetes</taxon>
        <taxon>Kitasatosporales</taxon>
        <taxon>Streptomycetaceae</taxon>
        <taxon>Streptomyces</taxon>
    </lineage>
</organism>
<dbReference type="RefSeq" id="WP_345644730.1">
    <property type="nucleotide sequence ID" value="NZ_BAABEP010000011.1"/>
</dbReference>
<sequence>MTESASTEAERTHSVVTVDLTPYRNNIALTTDKTLHRGMLNVWGNSLPAEVLPHDGLTVGGIPFRGVPGGGAEPDNIRCAGQYLALPRTTADWLHLLATSERRCEETAFVHYASGATDPEWLRVSDFLPARAHFGELLAARSDALLYPHHRQENLGGRLWAVRVPVTRREPVCGLRLPDNPALHVFAVSLECVR</sequence>
<keyword evidence="2" id="KW-1185">Reference proteome</keyword>
<evidence type="ECO:0000313" key="1">
    <source>
        <dbReference type="EMBL" id="GAA3723797.1"/>
    </source>
</evidence>
<name>A0ABP7ES60_9ACTN</name>
<reference evidence="2" key="1">
    <citation type="journal article" date="2019" name="Int. J. Syst. Evol. Microbiol.">
        <title>The Global Catalogue of Microorganisms (GCM) 10K type strain sequencing project: providing services to taxonomists for standard genome sequencing and annotation.</title>
        <authorList>
            <consortium name="The Broad Institute Genomics Platform"/>
            <consortium name="The Broad Institute Genome Sequencing Center for Infectious Disease"/>
            <person name="Wu L."/>
            <person name="Ma J."/>
        </authorList>
    </citation>
    <scope>NUCLEOTIDE SEQUENCE [LARGE SCALE GENOMIC DNA]</scope>
    <source>
        <strain evidence="2">JCM 30846</strain>
    </source>
</reference>
<protein>
    <submittedName>
        <fullName evidence="1">Uncharacterized protein</fullName>
    </submittedName>
</protein>
<accession>A0ABP7ES60</accession>